<dbReference type="STRING" id="485913.Krac_11887"/>
<dbReference type="PANTHER" id="PTHR11739">
    <property type="entry name" value="CITRATE SYNTHASE"/>
    <property type="match status" value="1"/>
</dbReference>
<dbReference type="OrthoDB" id="9800864at2"/>
<keyword evidence="9" id="KW-0012">Acyltransferase</keyword>
<name>D6TE98_KTERA</name>
<keyword evidence="4 6" id="KW-0808">Transferase</keyword>
<dbReference type="InterPro" id="IPR016143">
    <property type="entry name" value="Citrate_synth-like_sm_a-sub"/>
</dbReference>
<dbReference type="PROSITE" id="PS00480">
    <property type="entry name" value="CITRATE_SYNTHASE"/>
    <property type="match status" value="1"/>
</dbReference>
<dbReference type="UniPathway" id="UPA00223"/>
<organism evidence="9 10">
    <name type="scientific">Ktedonobacter racemifer DSM 44963</name>
    <dbReference type="NCBI Taxonomy" id="485913"/>
    <lineage>
        <taxon>Bacteria</taxon>
        <taxon>Bacillati</taxon>
        <taxon>Chloroflexota</taxon>
        <taxon>Ktedonobacteria</taxon>
        <taxon>Ktedonobacterales</taxon>
        <taxon>Ktedonobacteraceae</taxon>
        <taxon>Ktedonobacter</taxon>
    </lineage>
</organism>
<dbReference type="InterPro" id="IPR036969">
    <property type="entry name" value="Citrate_synthase_sf"/>
</dbReference>
<dbReference type="AlphaFoldDB" id="D6TE98"/>
<dbReference type="InterPro" id="IPR016142">
    <property type="entry name" value="Citrate_synth-like_lrg_a-sub"/>
</dbReference>
<keyword evidence="3" id="KW-0816">Tricarboxylic acid cycle</keyword>
<evidence type="ECO:0000256" key="4">
    <source>
        <dbReference type="ARBA" id="ARBA00022679"/>
    </source>
</evidence>
<dbReference type="NCBIfam" id="TIGR01800">
    <property type="entry name" value="cit_synth_II"/>
    <property type="match status" value="1"/>
</dbReference>
<proteinExistence type="inferred from homology"/>
<dbReference type="GO" id="GO:0006099">
    <property type="term" value="P:tricarboxylic acid cycle"/>
    <property type="evidence" value="ECO:0007669"/>
    <property type="project" value="UniProtKB-UniPathway"/>
</dbReference>
<dbReference type="Pfam" id="PF00285">
    <property type="entry name" value="Citrate_synt"/>
    <property type="match status" value="1"/>
</dbReference>
<evidence type="ECO:0000256" key="5">
    <source>
        <dbReference type="ARBA" id="ARBA00049288"/>
    </source>
</evidence>
<reference evidence="9 10" key="1">
    <citation type="journal article" date="2011" name="Stand. Genomic Sci.">
        <title>Non-contiguous finished genome sequence and contextual data of the filamentous soil bacterium Ktedonobacter racemifer type strain (SOSP1-21).</title>
        <authorList>
            <person name="Chang Y.J."/>
            <person name="Land M."/>
            <person name="Hauser L."/>
            <person name="Chertkov O."/>
            <person name="Del Rio T.G."/>
            <person name="Nolan M."/>
            <person name="Copeland A."/>
            <person name="Tice H."/>
            <person name="Cheng J.F."/>
            <person name="Lucas S."/>
            <person name="Han C."/>
            <person name="Goodwin L."/>
            <person name="Pitluck S."/>
            <person name="Ivanova N."/>
            <person name="Ovchinikova G."/>
            <person name="Pati A."/>
            <person name="Chen A."/>
            <person name="Palaniappan K."/>
            <person name="Mavromatis K."/>
            <person name="Liolios K."/>
            <person name="Brettin T."/>
            <person name="Fiebig A."/>
            <person name="Rohde M."/>
            <person name="Abt B."/>
            <person name="Goker M."/>
            <person name="Detter J.C."/>
            <person name="Woyke T."/>
            <person name="Bristow J."/>
            <person name="Eisen J.A."/>
            <person name="Markowitz V."/>
            <person name="Hugenholtz P."/>
            <person name="Kyrpides N.C."/>
            <person name="Klenk H.P."/>
            <person name="Lapidus A."/>
        </authorList>
    </citation>
    <scope>NUCLEOTIDE SEQUENCE [LARGE SCALE GENOMIC DNA]</scope>
    <source>
        <strain evidence="10">DSM 44963</strain>
    </source>
</reference>
<dbReference type="GO" id="GO:0036440">
    <property type="term" value="F:citrate synthase activity"/>
    <property type="evidence" value="ECO:0007669"/>
    <property type="project" value="UniProtKB-EC"/>
</dbReference>
<evidence type="ECO:0000313" key="10">
    <source>
        <dbReference type="Proteomes" id="UP000004508"/>
    </source>
</evidence>
<dbReference type="Gene3D" id="1.10.230.10">
    <property type="entry name" value="Cytochrome P450-Terp, domain 2"/>
    <property type="match status" value="1"/>
</dbReference>
<dbReference type="SUPFAM" id="SSF48256">
    <property type="entry name" value="Citrate synthase"/>
    <property type="match status" value="1"/>
</dbReference>
<feature type="active site" evidence="7">
    <location>
        <position position="308"/>
    </location>
</feature>
<dbReference type="PIRSF" id="PIRSF001369">
    <property type="entry name" value="Citrate_synth"/>
    <property type="match status" value="1"/>
</dbReference>
<comment type="catalytic activity">
    <reaction evidence="5">
        <text>oxaloacetate + acetyl-CoA + H2O = citrate + CoA + H(+)</text>
        <dbReference type="Rhea" id="RHEA:16845"/>
        <dbReference type="ChEBI" id="CHEBI:15377"/>
        <dbReference type="ChEBI" id="CHEBI:15378"/>
        <dbReference type="ChEBI" id="CHEBI:16452"/>
        <dbReference type="ChEBI" id="CHEBI:16947"/>
        <dbReference type="ChEBI" id="CHEBI:57287"/>
        <dbReference type="ChEBI" id="CHEBI:57288"/>
        <dbReference type="EC" id="2.3.3.16"/>
    </reaction>
</comment>
<evidence type="ECO:0000256" key="8">
    <source>
        <dbReference type="RuleBase" id="RU003406"/>
    </source>
</evidence>
<dbReference type="InterPro" id="IPR019810">
    <property type="entry name" value="Citrate_synthase_AS"/>
</dbReference>
<evidence type="ECO:0000256" key="1">
    <source>
        <dbReference type="ARBA" id="ARBA00004751"/>
    </source>
</evidence>
<evidence type="ECO:0000313" key="9">
    <source>
        <dbReference type="EMBL" id="EFH90271.1"/>
    </source>
</evidence>
<dbReference type="FunCoup" id="D6TE98">
    <property type="interactions" value="487"/>
</dbReference>
<dbReference type="InterPro" id="IPR002020">
    <property type="entry name" value="Citrate_synthase"/>
</dbReference>
<dbReference type="Gene3D" id="1.10.580.10">
    <property type="entry name" value="Citrate Synthase, domain 1"/>
    <property type="match status" value="1"/>
</dbReference>
<evidence type="ECO:0000256" key="2">
    <source>
        <dbReference type="ARBA" id="ARBA00010566"/>
    </source>
</evidence>
<dbReference type="InParanoid" id="D6TE98"/>
<evidence type="ECO:0000256" key="6">
    <source>
        <dbReference type="PIRNR" id="PIRNR001369"/>
    </source>
</evidence>
<feature type="active site" evidence="7">
    <location>
        <position position="257"/>
    </location>
</feature>
<keyword evidence="10" id="KW-1185">Reference proteome</keyword>
<dbReference type="Proteomes" id="UP000004508">
    <property type="component" value="Unassembled WGS sequence"/>
</dbReference>
<comment type="caution">
    <text evidence="9">The sequence shown here is derived from an EMBL/GenBank/DDBJ whole genome shotgun (WGS) entry which is preliminary data.</text>
</comment>
<dbReference type="InterPro" id="IPR024176">
    <property type="entry name" value="Citrate_synthase_bac-typ"/>
</dbReference>
<gene>
    <name evidence="9" type="ORF">Krac_11887</name>
</gene>
<comment type="pathway">
    <text evidence="1">Carbohydrate metabolism; tricarboxylic acid cycle; isocitrate from oxaloacetate: step 1/2.</text>
</comment>
<dbReference type="InterPro" id="IPR011278">
    <property type="entry name" value="2-MeCitrate/Citrate_synth_II"/>
</dbReference>
<sequence length="372" mass="41476">MTTEGLEDVVATTSRICDLDGKLGKLTYYGIDIHDLARHSSFEETAYLLWHGVLPTKAQLAEVEQQLRANRALPSRIIDLMHLLPSSTTPMDVLRTTVSALVAFDDDLSDKSTAANERRAIRLTSALPTIIMTWNSIREKRNPVEPLQTGTHAANMLYMLTGKEPDAYTARALDVALILHADHELNASTFAARVTAGTKADMYASVVAAISALSGPLHGGANEQVIRMLLRIGEVRNVEPYLEDALARKERIMGFGHRVYRTEDPRATHLRAMSQELGERTGDSRWYEMSRAIEEYIKGHKGLNANVDFYSASVYYMMGIPIDLDTPIFASSRISGWTAHILEQYANNRLIRPRADYVGAKITEYVPVEQRG</sequence>
<dbReference type="eggNOG" id="COG0372">
    <property type="taxonomic scope" value="Bacteria"/>
</dbReference>
<dbReference type="PANTHER" id="PTHR11739:SF4">
    <property type="entry name" value="CITRATE SYNTHASE, PEROXISOMAL"/>
    <property type="match status" value="1"/>
</dbReference>
<accession>D6TE98</accession>
<dbReference type="GO" id="GO:0005829">
    <property type="term" value="C:cytosol"/>
    <property type="evidence" value="ECO:0007669"/>
    <property type="project" value="TreeGrafter"/>
</dbReference>
<protein>
    <recommendedName>
        <fullName evidence="6">Citrate synthase</fullName>
    </recommendedName>
</protein>
<evidence type="ECO:0000256" key="3">
    <source>
        <dbReference type="ARBA" id="ARBA00022532"/>
    </source>
</evidence>
<dbReference type="FunFam" id="1.10.230.10:FF:000003">
    <property type="entry name" value="Citrate synthase"/>
    <property type="match status" value="1"/>
</dbReference>
<comment type="similarity">
    <text evidence="2 6 8">Belongs to the citrate synthase family.</text>
</comment>
<dbReference type="RefSeq" id="WP_007907483.1">
    <property type="nucleotide sequence ID" value="NZ_ADVG01000001.1"/>
</dbReference>
<dbReference type="EMBL" id="ADVG01000001">
    <property type="protein sequence ID" value="EFH90271.1"/>
    <property type="molecule type" value="Genomic_DNA"/>
</dbReference>
<dbReference type="CDD" id="cd06110">
    <property type="entry name" value="BSuCS-II_like"/>
    <property type="match status" value="1"/>
</dbReference>
<evidence type="ECO:0000256" key="7">
    <source>
        <dbReference type="PIRSR" id="PIRSR001369-1"/>
    </source>
</evidence>
<dbReference type="PRINTS" id="PR00143">
    <property type="entry name" value="CITRTSNTHASE"/>
</dbReference>
<dbReference type="GO" id="GO:0005975">
    <property type="term" value="P:carbohydrate metabolic process"/>
    <property type="evidence" value="ECO:0007669"/>
    <property type="project" value="TreeGrafter"/>
</dbReference>